<evidence type="ECO:0000256" key="2">
    <source>
        <dbReference type="SAM" id="Phobius"/>
    </source>
</evidence>
<dbReference type="Gene3D" id="3.30.1380.10">
    <property type="match status" value="1"/>
</dbReference>
<dbReference type="CDD" id="cd14852">
    <property type="entry name" value="LD-carboxypeptidase"/>
    <property type="match status" value="1"/>
</dbReference>
<dbReference type="PANTHER" id="PTHR34385">
    <property type="entry name" value="D-ALANYL-D-ALANINE CARBOXYPEPTIDASE"/>
    <property type="match status" value="1"/>
</dbReference>
<evidence type="ECO:0000313" key="5">
    <source>
        <dbReference type="Proteomes" id="UP000242263"/>
    </source>
</evidence>
<dbReference type="InterPro" id="IPR058193">
    <property type="entry name" value="VanY/YodJ_core_dom"/>
</dbReference>
<keyword evidence="2" id="KW-1133">Transmembrane helix</keyword>
<dbReference type="Proteomes" id="UP000242263">
    <property type="component" value="Unassembled WGS sequence"/>
</dbReference>
<dbReference type="InterPro" id="IPR009045">
    <property type="entry name" value="Zn_M74/Hedgehog-like"/>
</dbReference>
<accession>A0A2I1M3C6</accession>
<name>A0A2I1M3C6_9BIFI</name>
<dbReference type="InterPro" id="IPR003709">
    <property type="entry name" value="VanY-like_core_dom"/>
</dbReference>
<sequence>MKKRAEKRQWLGVEQLPSQQRATSIQNMVIVLIVAIVAGWSLWGERAVQRMRSDFITATSSRAASVKQQAADRKANSKVGSKLRSKASAQSAVVKNSDAAHKYGPGKHGSSKTKQTIAEKFGVTADDWHLVLVNREHPREEMNPQLTELNNRCSIDSRVADELSEFLHAAQEVDSSAHFISCYRSVAYQMQLFEGYVNDELAAHPDWNCEQAETQVKTYSQPAGQSEHQTGLAVDLSTAEDINVQDPALAQRIQSLAPQYGFILRFLRGKEQSTGVDYEDWHFRYVGRGIAQYITAKGWTLEEFLDHLNDPV</sequence>
<evidence type="ECO:0000259" key="3">
    <source>
        <dbReference type="Pfam" id="PF02557"/>
    </source>
</evidence>
<feature type="domain" description="D-alanyl-D-alanine carboxypeptidase-like core" evidence="3">
    <location>
        <begin position="154"/>
        <end position="287"/>
    </location>
</feature>
<evidence type="ECO:0000313" key="4">
    <source>
        <dbReference type="EMBL" id="PKZ14609.1"/>
    </source>
</evidence>
<dbReference type="GO" id="GO:0004180">
    <property type="term" value="F:carboxypeptidase activity"/>
    <property type="evidence" value="ECO:0007669"/>
    <property type="project" value="UniProtKB-KW"/>
</dbReference>
<dbReference type="Pfam" id="PF02557">
    <property type="entry name" value="VanY"/>
    <property type="match status" value="1"/>
</dbReference>
<dbReference type="RefSeq" id="WP_101541524.1">
    <property type="nucleotide sequence ID" value="NZ_PKGU01000004.1"/>
</dbReference>
<gene>
    <name evidence="4" type="ORF">CYJ32_06650</name>
</gene>
<keyword evidence="2" id="KW-0472">Membrane</keyword>
<keyword evidence="2" id="KW-0812">Transmembrane</keyword>
<dbReference type="AlphaFoldDB" id="A0A2I1M3C6"/>
<keyword evidence="4" id="KW-0645">Protease</keyword>
<dbReference type="SUPFAM" id="SSF55166">
    <property type="entry name" value="Hedgehog/DD-peptidase"/>
    <property type="match status" value="1"/>
</dbReference>
<feature type="transmembrane region" description="Helical" evidence="2">
    <location>
        <begin position="25"/>
        <end position="43"/>
    </location>
</feature>
<keyword evidence="4" id="KW-0378">Hydrolase</keyword>
<evidence type="ECO:0000256" key="1">
    <source>
        <dbReference type="SAM" id="MobiDB-lite"/>
    </source>
</evidence>
<dbReference type="InterPro" id="IPR052179">
    <property type="entry name" value="DD-CPase-like"/>
</dbReference>
<feature type="region of interest" description="Disordered" evidence="1">
    <location>
        <begin position="62"/>
        <end position="113"/>
    </location>
</feature>
<dbReference type="GO" id="GO:0006508">
    <property type="term" value="P:proteolysis"/>
    <property type="evidence" value="ECO:0007669"/>
    <property type="project" value="InterPro"/>
</dbReference>
<proteinExistence type="predicted"/>
<dbReference type="EMBL" id="PKGU01000004">
    <property type="protein sequence ID" value="PKZ14609.1"/>
    <property type="molecule type" value="Genomic_DNA"/>
</dbReference>
<keyword evidence="4" id="KW-0121">Carboxypeptidase</keyword>
<comment type="caution">
    <text evidence="4">The sequence shown here is derived from an EMBL/GenBank/DDBJ whole genome shotgun (WGS) entry which is preliminary data.</text>
</comment>
<organism evidence="4 5">
    <name type="scientific">Alloscardovia omnicolens</name>
    <dbReference type="NCBI Taxonomy" id="419015"/>
    <lineage>
        <taxon>Bacteria</taxon>
        <taxon>Bacillati</taxon>
        <taxon>Actinomycetota</taxon>
        <taxon>Actinomycetes</taxon>
        <taxon>Bifidobacteriales</taxon>
        <taxon>Bifidobacteriaceae</taxon>
        <taxon>Alloscardovia</taxon>
    </lineage>
</organism>
<reference evidence="4 5" key="1">
    <citation type="submission" date="2017-12" db="EMBL/GenBank/DDBJ databases">
        <title>Phylogenetic diversity of female urinary microbiome.</title>
        <authorList>
            <person name="Thomas-White K."/>
            <person name="Wolfe A.J."/>
        </authorList>
    </citation>
    <scope>NUCLEOTIDE SEQUENCE [LARGE SCALE GENOMIC DNA]</scope>
    <source>
        <strain evidence="4 5">UMB0064</strain>
    </source>
</reference>
<dbReference type="PANTHER" id="PTHR34385:SF1">
    <property type="entry name" value="PEPTIDOGLYCAN L-ALANYL-D-GLUTAMATE ENDOPEPTIDASE CWLK"/>
    <property type="match status" value="1"/>
</dbReference>
<protein>
    <submittedName>
        <fullName evidence="4">D-alanyl-D-alanine carboxypeptidase</fullName>
    </submittedName>
</protein>